<feature type="compositionally biased region" description="Basic residues" evidence="1">
    <location>
        <begin position="602"/>
        <end position="611"/>
    </location>
</feature>
<feature type="region of interest" description="Disordered" evidence="1">
    <location>
        <begin position="195"/>
        <end position="260"/>
    </location>
</feature>
<reference evidence="2" key="1">
    <citation type="submission" date="2023-10" db="EMBL/GenBank/DDBJ databases">
        <authorList>
            <person name="Chen Y."/>
            <person name="Shah S."/>
            <person name="Dougan E. K."/>
            <person name="Thang M."/>
            <person name="Chan C."/>
        </authorList>
    </citation>
    <scope>NUCLEOTIDE SEQUENCE [LARGE SCALE GENOMIC DNA]</scope>
</reference>
<accession>A0ABN9YH43</accession>
<keyword evidence="3" id="KW-1185">Reference proteome</keyword>
<feature type="region of interest" description="Disordered" evidence="1">
    <location>
        <begin position="433"/>
        <end position="460"/>
    </location>
</feature>
<sequence>MECPVTVPDRTMAKIKVPESAPRRIIFASKALRKHFSLTETQTCRGCSKRSRCRFFKAPAQDDEVAGVKHIGRVLFGMSQYSRAHLQRPDAFPFYFSRENLESAEVLLRAVGGQLMAEDDAFYSGSPLHSDIEVAEPETARELLLRDARRKLEKRQKRLEEKALSLPQWMRETLKPVPGPGMTERQRALLREAQKLAGADSASAEAPSGAPTEEPDEWMEEGATPGELAGPLLLDPAPMDARGHRGDQESGQEDPGGARPIIVVDGVKDLPVTERFQHLPPKAKERPVVRFSGDGAGIYTVTDERATHRIDLDQVGGDIDVVPEAGQDSILRGGYVVTDLLGEGSENVPEEVLQYVSLPPRGLDGVQRYHSGRPAKKIDPRLLEELWQRDAQGQAELPFLQRIPFDGPLGRSGGSLPPARLPGRLLARGQEAIVPPPDRDSAAARPEGAAEAPGEPTEDDEGAILEAGLAAVWLPGPRPRHRGVAAGGGAPGGNGPRGRERRAPARRCAVRASTGRRERGGRPLRGVEPQGSGATAAAADRGAGAFGGLSEARGPAPPGQGAGHRGGGERRGVPPGAAAATGRGVRVHLPQAAPGAGGGRRPPGRGRPRGGHRGDPGGVLAGRAQQRLRLRARGPAAGQPLHPGREREVPEAAGGGGGGPGAGRAAWPRAAARRRHRAGRSGDAAPATAPG</sequence>
<gene>
    <name evidence="2" type="ORF">PCOR1329_LOCUS84578</name>
</gene>
<evidence type="ECO:0000256" key="1">
    <source>
        <dbReference type="SAM" id="MobiDB-lite"/>
    </source>
</evidence>
<feature type="compositionally biased region" description="Low complexity" evidence="1">
    <location>
        <begin position="531"/>
        <end position="543"/>
    </location>
</feature>
<feature type="compositionally biased region" description="Low complexity" evidence="1">
    <location>
        <begin position="573"/>
        <end position="594"/>
    </location>
</feature>
<evidence type="ECO:0000313" key="3">
    <source>
        <dbReference type="Proteomes" id="UP001189429"/>
    </source>
</evidence>
<proteinExistence type="predicted"/>
<feature type="compositionally biased region" description="Gly residues" evidence="1">
    <location>
        <begin position="485"/>
        <end position="496"/>
    </location>
</feature>
<organism evidence="2 3">
    <name type="scientific">Prorocentrum cordatum</name>
    <dbReference type="NCBI Taxonomy" id="2364126"/>
    <lineage>
        <taxon>Eukaryota</taxon>
        <taxon>Sar</taxon>
        <taxon>Alveolata</taxon>
        <taxon>Dinophyceae</taxon>
        <taxon>Prorocentrales</taxon>
        <taxon>Prorocentraceae</taxon>
        <taxon>Prorocentrum</taxon>
    </lineage>
</organism>
<protein>
    <submittedName>
        <fullName evidence="2">Uncharacterized protein</fullName>
    </submittedName>
</protein>
<feature type="region of interest" description="Disordered" evidence="1">
    <location>
        <begin position="474"/>
        <end position="691"/>
    </location>
</feature>
<feature type="compositionally biased region" description="Gly residues" evidence="1">
    <location>
        <begin position="653"/>
        <end position="662"/>
    </location>
</feature>
<evidence type="ECO:0000313" key="2">
    <source>
        <dbReference type="EMBL" id="CAK0910383.1"/>
    </source>
</evidence>
<dbReference type="EMBL" id="CAUYUJ010022391">
    <property type="protein sequence ID" value="CAK0910383.1"/>
    <property type="molecule type" value="Genomic_DNA"/>
</dbReference>
<comment type="caution">
    <text evidence="2">The sequence shown here is derived from an EMBL/GenBank/DDBJ whole genome shotgun (WGS) entry which is preliminary data.</text>
</comment>
<feature type="compositionally biased region" description="Low complexity" evidence="1">
    <location>
        <begin position="443"/>
        <end position="455"/>
    </location>
</feature>
<name>A0ABN9YH43_9DINO</name>
<dbReference type="Proteomes" id="UP001189429">
    <property type="component" value="Unassembled WGS sequence"/>
</dbReference>